<dbReference type="GO" id="GO:0003824">
    <property type="term" value="F:catalytic activity"/>
    <property type="evidence" value="ECO:0007669"/>
    <property type="project" value="InterPro"/>
</dbReference>
<dbReference type="EMBL" id="AP019376">
    <property type="protein sequence ID" value="BBH85433.1"/>
    <property type="molecule type" value="Genomic_DNA"/>
</dbReference>
<dbReference type="SUPFAM" id="SSF56219">
    <property type="entry name" value="DNase I-like"/>
    <property type="match status" value="1"/>
</dbReference>
<name>A0A455SAG8_9CHLR</name>
<dbReference type="AlphaFoldDB" id="A0A455SAG8"/>
<dbReference type="Pfam" id="PF03372">
    <property type="entry name" value="Exo_endo_phos"/>
    <property type="match status" value="1"/>
</dbReference>
<gene>
    <name evidence="2" type="ORF">KTC_01840</name>
</gene>
<evidence type="ECO:0000313" key="2">
    <source>
        <dbReference type="EMBL" id="BBH85433.1"/>
    </source>
</evidence>
<reference evidence="2" key="1">
    <citation type="submission" date="2018-12" db="EMBL/GenBank/DDBJ databases">
        <title>Novel natural products biosynthetic potential of the class Ktedonobacteria.</title>
        <authorList>
            <person name="Zheng Y."/>
            <person name="Saitou A."/>
            <person name="Wang C.M."/>
            <person name="Toyoda A."/>
            <person name="Minakuchi Y."/>
            <person name="Sekiguchi Y."/>
            <person name="Ueda K."/>
            <person name="Takano H."/>
            <person name="Sakai Y."/>
            <person name="Yokota A."/>
            <person name="Yabe S."/>
        </authorList>
    </citation>
    <scope>NUCLEOTIDE SEQUENCE</scope>
    <source>
        <strain evidence="2">COM3</strain>
    </source>
</reference>
<dbReference type="InterPro" id="IPR005135">
    <property type="entry name" value="Endo/exonuclease/phosphatase"/>
</dbReference>
<dbReference type="InterPro" id="IPR036691">
    <property type="entry name" value="Endo/exonu/phosph_ase_sf"/>
</dbReference>
<evidence type="ECO:0000259" key="1">
    <source>
        <dbReference type="Pfam" id="PF03372"/>
    </source>
</evidence>
<feature type="domain" description="Endonuclease/exonuclease/phosphatase" evidence="1">
    <location>
        <begin position="14"/>
        <end position="206"/>
    </location>
</feature>
<sequence>MSQQGYAGTLRILTLNLWGRDGAWMDRRSVHRKGFHILRPDLLALQEVIKTAEYDQAADLLGPEWQIVHQQNRNMQGMGISIASRWPLRNIQELDLHVTPRTGDFPCGALIAEIMAPEPIGPLLFVNHFPSWQLQFEHERELQAMVVARVIEERVQRQSMHVVLAGDLDADPAATSIRFWCGYHALNTMSICYRDACNSIHLHEEGHTFTPDNPLMAQANWDWAFSTA</sequence>
<accession>A0A455SAG8</accession>
<organism evidence="2">
    <name type="scientific">Thermosporothrix sp. COM3</name>
    <dbReference type="NCBI Taxonomy" id="2490863"/>
    <lineage>
        <taxon>Bacteria</taxon>
        <taxon>Bacillati</taxon>
        <taxon>Chloroflexota</taxon>
        <taxon>Ktedonobacteria</taxon>
        <taxon>Ktedonobacterales</taxon>
        <taxon>Thermosporotrichaceae</taxon>
        <taxon>Thermosporothrix</taxon>
    </lineage>
</organism>
<dbReference type="Gene3D" id="3.60.10.10">
    <property type="entry name" value="Endonuclease/exonuclease/phosphatase"/>
    <property type="match status" value="1"/>
</dbReference>
<protein>
    <recommendedName>
        <fullName evidence="1">Endonuclease/exonuclease/phosphatase domain-containing protein</fullName>
    </recommendedName>
</protein>
<proteinExistence type="predicted"/>